<dbReference type="InterPro" id="IPR005904">
    <property type="entry name" value="Hxn_phspho_trans"/>
</dbReference>
<protein>
    <recommendedName>
        <fullName evidence="5 15">Hypoxanthine phosphoribosyltransferase</fullName>
        <ecNumber evidence="5 15">2.4.2.8</ecNumber>
    </recommendedName>
</protein>
<reference evidence="18" key="1">
    <citation type="journal article" date="2019" name="Int. J. Syst. Evol. Microbiol.">
        <title>The Global Catalogue of Microorganisms (GCM) 10K type strain sequencing project: providing services to taxonomists for standard genome sequencing and annotation.</title>
        <authorList>
            <consortium name="The Broad Institute Genomics Platform"/>
            <consortium name="The Broad Institute Genome Sequencing Center for Infectious Disease"/>
            <person name="Wu L."/>
            <person name="Ma J."/>
        </authorList>
    </citation>
    <scope>NUCLEOTIDE SEQUENCE [LARGE SCALE GENOMIC DNA]</scope>
    <source>
        <strain evidence="18">CCUG 61485</strain>
    </source>
</reference>
<comment type="pathway">
    <text evidence="3 15">Purine metabolism; IMP biosynthesis via salvage pathway; IMP from hypoxanthine: step 1/1.</text>
</comment>
<proteinExistence type="inferred from homology"/>
<dbReference type="PANTHER" id="PTHR43340:SF1">
    <property type="entry name" value="HYPOXANTHINE PHOSPHORIBOSYLTRANSFERASE"/>
    <property type="match status" value="1"/>
</dbReference>
<evidence type="ECO:0000256" key="8">
    <source>
        <dbReference type="ARBA" id="ARBA00022679"/>
    </source>
</evidence>
<keyword evidence="6 15" id="KW-0963">Cytoplasm</keyword>
<evidence type="ECO:0000256" key="10">
    <source>
        <dbReference type="ARBA" id="ARBA00022726"/>
    </source>
</evidence>
<keyword evidence="7 15" id="KW-0328">Glycosyltransferase</keyword>
<comment type="caution">
    <text evidence="17">The sequence shown here is derived from an EMBL/GenBank/DDBJ whole genome shotgun (WGS) entry which is preliminary data.</text>
</comment>
<name>A0ABW3XX85_9FLAO</name>
<comment type="catalytic activity">
    <reaction evidence="13">
        <text>GMP + diphosphate = guanine + 5-phospho-alpha-D-ribose 1-diphosphate</text>
        <dbReference type="Rhea" id="RHEA:25424"/>
        <dbReference type="ChEBI" id="CHEBI:16235"/>
        <dbReference type="ChEBI" id="CHEBI:33019"/>
        <dbReference type="ChEBI" id="CHEBI:58017"/>
        <dbReference type="ChEBI" id="CHEBI:58115"/>
        <dbReference type="EC" id="2.4.2.8"/>
    </reaction>
    <physiologicalReaction direction="right-to-left" evidence="13">
        <dbReference type="Rhea" id="RHEA:25426"/>
    </physiologicalReaction>
</comment>
<evidence type="ECO:0000256" key="13">
    <source>
        <dbReference type="ARBA" id="ARBA00048811"/>
    </source>
</evidence>
<keyword evidence="9 15" id="KW-0479">Metal-binding</keyword>
<dbReference type="PANTHER" id="PTHR43340">
    <property type="entry name" value="HYPOXANTHINE-GUANINE PHOSPHORIBOSYLTRANSFERASE"/>
    <property type="match status" value="1"/>
</dbReference>
<dbReference type="Proteomes" id="UP001597201">
    <property type="component" value="Unassembled WGS sequence"/>
</dbReference>
<comment type="similarity">
    <text evidence="4 15">Belongs to the purine/pyrimidine phosphoribosyltransferase family.</text>
</comment>
<comment type="cofactor">
    <cofactor evidence="1 15">
        <name>Mg(2+)</name>
        <dbReference type="ChEBI" id="CHEBI:18420"/>
    </cofactor>
</comment>
<evidence type="ECO:0000256" key="6">
    <source>
        <dbReference type="ARBA" id="ARBA00022490"/>
    </source>
</evidence>
<evidence type="ECO:0000259" key="16">
    <source>
        <dbReference type="Pfam" id="PF00156"/>
    </source>
</evidence>
<evidence type="ECO:0000256" key="12">
    <source>
        <dbReference type="ARBA" id="ARBA00022842"/>
    </source>
</evidence>
<dbReference type="EMBL" id="JBHTMY010000001">
    <property type="protein sequence ID" value="MFD1314162.1"/>
    <property type="molecule type" value="Genomic_DNA"/>
</dbReference>
<feature type="domain" description="Phosphoribosyltransferase" evidence="16">
    <location>
        <begin position="19"/>
        <end position="164"/>
    </location>
</feature>
<evidence type="ECO:0000256" key="5">
    <source>
        <dbReference type="ARBA" id="ARBA00011895"/>
    </source>
</evidence>
<dbReference type="Gene3D" id="3.40.50.2020">
    <property type="match status" value="1"/>
</dbReference>
<evidence type="ECO:0000256" key="15">
    <source>
        <dbReference type="RuleBase" id="RU364099"/>
    </source>
</evidence>
<dbReference type="InterPro" id="IPR000836">
    <property type="entry name" value="PRTase_dom"/>
</dbReference>
<evidence type="ECO:0000256" key="7">
    <source>
        <dbReference type="ARBA" id="ARBA00022676"/>
    </source>
</evidence>
<evidence type="ECO:0000256" key="9">
    <source>
        <dbReference type="ARBA" id="ARBA00022723"/>
    </source>
</evidence>
<comment type="subcellular location">
    <subcellularLocation>
        <location evidence="2 15">Cytoplasm</location>
    </subcellularLocation>
</comment>
<dbReference type="SUPFAM" id="SSF53271">
    <property type="entry name" value="PRTase-like"/>
    <property type="match status" value="1"/>
</dbReference>
<keyword evidence="18" id="KW-1185">Reference proteome</keyword>
<evidence type="ECO:0000256" key="11">
    <source>
        <dbReference type="ARBA" id="ARBA00022741"/>
    </source>
</evidence>
<dbReference type="GO" id="GO:0016757">
    <property type="term" value="F:glycosyltransferase activity"/>
    <property type="evidence" value="ECO:0007669"/>
    <property type="project" value="UniProtKB-KW"/>
</dbReference>
<evidence type="ECO:0000256" key="3">
    <source>
        <dbReference type="ARBA" id="ARBA00004669"/>
    </source>
</evidence>
<dbReference type="InterPro" id="IPR050408">
    <property type="entry name" value="HGPRT"/>
</dbReference>
<dbReference type="CDD" id="cd06223">
    <property type="entry name" value="PRTases_typeI"/>
    <property type="match status" value="1"/>
</dbReference>
<gene>
    <name evidence="17" type="primary">hpt</name>
    <name evidence="17" type="ORF">ACFQ39_00915</name>
</gene>
<keyword evidence="10 15" id="KW-0660">Purine salvage</keyword>
<organism evidence="17 18">
    <name type="scientific">Namhaeicola litoreus</name>
    <dbReference type="NCBI Taxonomy" id="1052145"/>
    <lineage>
        <taxon>Bacteria</taxon>
        <taxon>Pseudomonadati</taxon>
        <taxon>Bacteroidota</taxon>
        <taxon>Flavobacteriia</taxon>
        <taxon>Flavobacteriales</taxon>
        <taxon>Flavobacteriaceae</taxon>
        <taxon>Namhaeicola</taxon>
    </lineage>
</organism>
<evidence type="ECO:0000256" key="2">
    <source>
        <dbReference type="ARBA" id="ARBA00004496"/>
    </source>
</evidence>
<comment type="catalytic activity">
    <reaction evidence="14">
        <text>IMP + diphosphate = hypoxanthine + 5-phospho-alpha-D-ribose 1-diphosphate</text>
        <dbReference type="Rhea" id="RHEA:17973"/>
        <dbReference type="ChEBI" id="CHEBI:17368"/>
        <dbReference type="ChEBI" id="CHEBI:33019"/>
        <dbReference type="ChEBI" id="CHEBI:58017"/>
        <dbReference type="ChEBI" id="CHEBI:58053"/>
        <dbReference type="EC" id="2.4.2.8"/>
    </reaction>
    <physiologicalReaction direction="right-to-left" evidence="14">
        <dbReference type="Rhea" id="RHEA:17975"/>
    </physiologicalReaction>
</comment>
<dbReference type="InterPro" id="IPR029057">
    <property type="entry name" value="PRTase-like"/>
</dbReference>
<dbReference type="NCBIfam" id="TIGR01203">
    <property type="entry name" value="HGPRTase"/>
    <property type="match status" value="1"/>
</dbReference>
<dbReference type="Pfam" id="PF00156">
    <property type="entry name" value="Pribosyltran"/>
    <property type="match status" value="1"/>
</dbReference>
<sequence length="179" mass="20382">MEQITIHNLPFKPFVTSDKIAKTNAFLAKRIAEDLGPDEEPVFVGILNGSFMFVSDFIRNYPHPCHVSFVKLSSYKSLDSTGVIKKLIGINEDLTNKTVIILEDIIDTGTTLEEIYRIFNEQNLKQLKIATLFFKPEAYKKELPIDYVGLEIEDKFIVGYGLDFDGLGRNLPDVYQIDK</sequence>
<keyword evidence="11 15" id="KW-0547">Nucleotide-binding</keyword>
<evidence type="ECO:0000256" key="4">
    <source>
        <dbReference type="ARBA" id="ARBA00008391"/>
    </source>
</evidence>
<accession>A0ABW3XX85</accession>
<evidence type="ECO:0000313" key="17">
    <source>
        <dbReference type="EMBL" id="MFD1314162.1"/>
    </source>
</evidence>
<dbReference type="EC" id="2.4.2.8" evidence="5 15"/>
<evidence type="ECO:0000313" key="18">
    <source>
        <dbReference type="Proteomes" id="UP001597201"/>
    </source>
</evidence>
<dbReference type="RefSeq" id="WP_377175504.1">
    <property type="nucleotide sequence ID" value="NZ_JBHTMY010000001.1"/>
</dbReference>
<evidence type="ECO:0000256" key="1">
    <source>
        <dbReference type="ARBA" id="ARBA00001946"/>
    </source>
</evidence>
<keyword evidence="8 15" id="KW-0808">Transferase</keyword>
<evidence type="ECO:0000256" key="14">
    <source>
        <dbReference type="ARBA" id="ARBA00049402"/>
    </source>
</evidence>
<keyword evidence="12 15" id="KW-0460">Magnesium</keyword>